<proteinExistence type="predicted"/>
<evidence type="ECO:0000256" key="2">
    <source>
        <dbReference type="SAM" id="Phobius"/>
    </source>
</evidence>
<dbReference type="RefSeq" id="WP_141424159.1">
    <property type="nucleotide sequence ID" value="NZ_JASPFB010000022.1"/>
</dbReference>
<dbReference type="EMBL" id="VICB01000006">
    <property type="protein sequence ID" value="TQD43568.1"/>
    <property type="molecule type" value="Genomic_DNA"/>
</dbReference>
<comment type="caution">
    <text evidence="3">The sequence shown here is derived from an EMBL/GenBank/DDBJ whole genome shotgun (WGS) entry which is preliminary data.</text>
</comment>
<keyword evidence="2" id="KW-0812">Transmembrane</keyword>
<keyword evidence="2" id="KW-0472">Membrane</keyword>
<sequence>MTQPPNPGQPFYQQQPSAPSAPATGQPYPPQQQFQGVPGAPGAPAAPGAPGAPGQPFPPAPVGDSFVGNLLDTAKPFAEKFGKMFFYIAAGALIISWVYSASITGVDHGYSTTFGGSWNFNAGRFFADLVFNAPWTIVQIGLVRLFLELVINSGKNGQQA</sequence>
<feature type="transmembrane region" description="Helical" evidence="2">
    <location>
        <begin position="85"/>
        <end position="105"/>
    </location>
</feature>
<feature type="transmembrane region" description="Helical" evidence="2">
    <location>
        <begin position="125"/>
        <end position="147"/>
    </location>
</feature>
<evidence type="ECO:0000313" key="4">
    <source>
        <dbReference type="Proteomes" id="UP000319010"/>
    </source>
</evidence>
<dbReference type="Proteomes" id="UP000319010">
    <property type="component" value="Unassembled WGS sequence"/>
</dbReference>
<evidence type="ECO:0000313" key="3">
    <source>
        <dbReference type="EMBL" id="TQD43568.1"/>
    </source>
</evidence>
<gene>
    <name evidence="3" type="ORF">FK256_06480</name>
</gene>
<accession>A0A508A6R6</accession>
<reference evidence="3 4" key="1">
    <citation type="submission" date="2019-06" db="EMBL/GenBank/DDBJ databases">
        <title>Draft genome sequence of Actinomyces johnsonii CCUG 34287T.</title>
        <authorList>
            <person name="Salva-Serra F."/>
            <person name="Cardew S."/>
            <person name="Moore E."/>
        </authorList>
    </citation>
    <scope>NUCLEOTIDE SEQUENCE [LARGE SCALE GENOMIC DNA]</scope>
    <source>
        <strain evidence="3 4">CCUG 34287</strain>
    </source>
</reference>
<evidence type="ECO:0000256" key="1">
    <source>
        <dbReference type="SAM" id="MobiDB-lite"/>
    </source>
</evidence>
<keyword evidence="3" id="KW-0176">Collagen</keyword>
<organism evidence="3 4">
    <name type="scientific">Actinomyces johnsonii</name>
    <dbReference type="NCBI Taxonomy" id="544581"/>
    <lineage>
        <taxon>Bacteria</taxon>
        <taxon>Bacillati</taxon>
        <taxon>Actinomycetota</taxon>
        <taxon>Actinomycetes</taxon>
        <taxon>Actinomycetales</taxon>
        <taxon>Actinomycetaceae</taxon>
        <taxon>Actinomyces</taxon>
    </lineage>
</organism>
<keyword evidence="2" id="KW-1133">Transmembrane helix</keyword>
<protein>
    <submittedName>
        <fullName evidence="3">Collagen-like protein</fullName>
    </submittedName>
</protein>
<feature type="compositionally biased region" description="Low complexity" evidence="1">
    <location>
        <begin position="31"/>
        <end position="52"/>
    </location>
</feature>
<feature type="region of interest" description="Disordered" evidence="1">
    <location>
        <begin position="1"/>
        <end position="60"/>
    </location>
</feature>
<dbReference type="AlphaFoldDB" id="A0A508A6R6"/>
<name>A0A508A6R6_9ACTO</name>